<keyword evidence="5 14" id="KW-0418">Kinase</keyword>
<dbReference type="FunFam" id="3.30.70.890:FF:000001">
    <property type="entry name" value="Galactokinase"/>
    <property type="match status" value="1"/>
</dbReference>
<dbReference type="InterPro" id="IPR006206">
    <property type="entry name" value="Mevalonate/galactokinase"/>
</dbReference>
<evidence type="ECO:0000313" key="14">
    <source>
        <dbReference type="EMBL" id="SEH91554.1"/>
    </source>
</evidence>
<dbReference type="InterPro" id="IPR019741">
    <property type="entry name" value="Galactokinase_CS"/>
</dbReference>
<evidence type="ECO:0000256" key="10">
    <source>
        <dbReference type="NCBIfam" id="TIGR00131"/>
    </source>
</evidence>
<dbReference type="RefSeq" id="WP_235632116.1">
    <property type="nucleotide sequence ID" value="NZ_LT629971.1"/>
</dbReference>
<dbReference type="STRING" id="370526.SAMN04489835_5643"/>
<feature type="domain" description="GHMP kinase N-terminal" evidence="11">
    <location>
        <begin position="81"/>
        <end position="166"/>
    </location>
</feature>
<dbReference type="SUPFAM" id="SSF55060">
    <property type="entry name" value="GHMP Kinase, C-terminal domain"/>
    <property type="match status" value="1"/>
</dbReference>
<evidence type="ECO:0000256" key="4">
    <source>
        <dbReference type="ARBA" id="ARBA00022741"/>
    </source>
</evidence>
<sequence>MTMSGSANVVRFAAPGRVNLIGEHTDYNAGFALPIALPERTAVAFQPADTDEMVVCSDRADAPVRFPLDTKPCAVTGWAAYVAGIVWALQHAGHPVPGGTMSISGGVAMGSGLASSAALACAALGALLCATGRQIDRIEQARIACRAENEYVGAPTGLMDQLAILFAESRRAQLIDFDHLTTRSVAFDPDAHGVALLLINSQSAHQHAAGEYAARRASCERAAAALGVSSLRDVQGRGVAALRAVSDPEDLRRARHVITENRRVLDTVAALDERDFDEVGRLLNASHASMRDDFEITTAHIDLIAETAVGAGALGARMTGGGFGGCVIALVLADEVQAVEAAVREQLHKTGYPEPAIAHIRAGVGPGRRRGPGLR</sequence>
<evidence type="ECO:0000256" key="5">
    <source>
        <dbReference type="ARBA" id="ARBA00022777"/>
    </source>
</evidence>
<dbReference type="GO" id="GO:0046872">
    <property type="term" value="F:metal ion binding"/>
    <property type="evidence" value="ECO:0007669"/>
    <property type="project" value="UniProtKB-KW"/>
</dbReference>
<keyword evidence="9" id="KW-0119">Carbohydrate metabolism</keyword>
<keyword evidence="15" id="KW-1185">Reference proteome</keyword>
<evidence type="ECO:0000256" key="9">
    <source>
        <dbReference type="ARBA" id="ARBA00023277"/>
    </source>
</evidence>
<dbReference type="EC" id="2.7.1.6" evidence="10"/>
<evidence type="ECO:0000259" key="12">
    <source>
        <dbReference type="Pfam" id="PF08544"/>
    </source>
</evidence>
<evidence type="ECO:0000256" key="3">
    <source>
        <dbReference type="ARBA" id="ARBA00022723"/>
    </source>
</evidence>
<dbReference type="InterPro" id="IPR019539">
    <property type="entry name" value="GalKase_N"/>
</dbReference>
<dbReference type="InterPro" id="IPR000705">
    <property type="entry name" value="Galactokinase"/>
</dbReference>
<dbReference type="PANTHER" id="PTHR10457:SF7">
    <property type="entry name" value="GALACTOKINASE-RELATED"/>
    <property type="match status" value="1"/>
</dbReference>
<dbReference type="Pfam" id="PF10509">
    <property type="entry name" value="GalKase_gal_bdg"/>
    <property type="match status" value="1"/>
</dbReference>
<reference evidence="15" key="1">
    <citation type="submission" date="2016-10" db="EMBL/GenBank/DDBJ databases">
        <authorList>
            <person name="Varghese N."/>
            <person name="Submissions S."/>
        </authorList>
    </citation>
    <scope>NUCLEOTIDE SEQUENCE [LARGE SCALE GENOMIC DNA]</scope>
    <source>
        <strain evidence="15">DSM 45405</strain>
    </source>
</reference>
<feature type="domain" description="GHMP kinase C-terminal" evidence="12">
    <location>
        <begin position="268"/>
        <end position="348"/>
    </location>
</feature>
<dbReference type="PROSITE" id="PS00106">
    <property type="entry name" value="GALACTOKINASE"/>
    <property type="match status" value="1"/>
</dbReference>
<dbReference type="AlphaFoldDB" id="A0A1H6LYL7"/>
<dbReference type="GO" id="GO:0006012">
    <property type="term" value="P:galactose metabolic process"/>
    <property type="evidence" value="ECO:0007669"/>
    <property type="project" value="UniProtKB-UniRule"/>
</dbReference>
<name>A0A1H6LYL7_MYCRU</name>
<dbReference type="InterPro" id="IPR006204">
    <property type="entry name" value="GHMP_kinase_N_dom"/>
</dbReference>
<dbReference type="Gene3D" id="3.30.230.10">
    <property type="match status" value="1"/>
</dbReference>
<organism evidence="14 15">
    <name type="scientific">Mycolicibacterium rutilum</name>
    <name type="common">Mycobacterium rutilum</name>
    <dbReference type="NCBI Taxonomy" id="370526"/>
    <lineage>
        <taxon>Bacteria</taxon>
        <taxon>Bacillati</taxon>
        <taxon>Actinomycetota</taxon>
        <taxon>Actinomycetes</taxon>
        <taxon>Mycobacteriales</taxon>
        <taxon>Mycobacteriaceae</taxon>
        <taxon>Mycolicibacterium</taxon>
    </lineage>
</organism>
<dbReference type="GO" id="GO:0005829">
    <property type="term" value="C:cytosol"/>
    <property type="evidence" value="ECO:0007669"/>
    <property type="project" value="TreeGrafter"/>
</dbReference>
<evidence type="ECO:0000256" key="6">
    <source>
        <dbReference type="ARBA" id="ARBA00022840"/>
    </source>
</evidence>
<dbReference type="InterPro" id="IPR013750">
    <property type="entry name" value="GHMP_kinase_C_dom"/>
</dbReference>
<dbReference type="Gene3D" id="3.30.70.890">
    <property type="entry name" value="GHMP kinase, C-terminal domain"/>
    <property type="match status" value="1"/>
</dbReference>
<dbReference type="PRINTS" id="PR00959">
    <property type="entry name" value="MEVGALKINASE"/>
</dbReference>
<dbReference type="InterPro" id="IPR014721">
    <property type="entry name" value="Ribsml_uS5_D2-typ_fold_subgr"/>
</dbReference>
<proteinExistence type="inferred from homology"/>
<feature type="domain" description="Galactokinase N-terminal" evidence="13">
    <location>
        <begin position="10"/>
        <end position="47"/>
    </location>
</feature>
<keyword evidence="6" id="KW-0067">ATP-binding</keyword>
<protein>
    <recommendedName>
        <fullName evidence="10">Galactokinase</fullName>
        <ecNumber evidence="10">2.7.1.6</ecNumber>
    </recommendedName>
</protein>
<dbReference type="NCBIfam" id="TIGR00131">
    <property type="entry name" value="gal_kin"/>
    <property type="match status" value="1"/>
</dbReference>
<gene>
    <name evidence="14" type="ORF">SAMN04489835_5643</name>
</gene>
<dbReference type="PIRSF" id="PIRSF000530">
    <property type="entry name" value="Galactokinase"/>
    <property type="match status" value="1"/>
</dbReference>
<keyword evidence="8" id="KW-0299">Galactose metabolism</keyword>
<evidence type="ECO:0000259" key="11">
    <source>
        <dbReference type="Pfam" id="PF00288"/>
    </source>
</evidence>
<keyword evidence="2" id="KW-0808">Transferase</keyword>
<dbReference type="InterPro" id="IPR036554">
    <property type="entry name" value="GHMP_kinase_C_sf"/>
</dbReference>
<evidence type="ECO:0000256" key="8">
    <source>
        <dbReference type="ARBA" id="ARBA00023144"/>
    </source>
</evidence>
<dbReference type="Pfam" id="PF08544">
    <property type="entry name" value="GHMP_kinases_C"/>
    <property type="match status" value="1"/>
</dbReference>
<keyword evidence="4" id="KW-0547">Nucleotide-binding</keyword>
<dbReference type="PANTHER" id="PTHR10457">
    <property type="entry name" value="MEVALONATE KINASE/GALACTOKINASE"/>
    <property type="match status" value="1"/>
</dbReference>
<evidence type="ECO:0000256" key="1">
    <source>
        <dbReference type="ARBA" id="ARBA00006566"/>
    </source>
</evidence>
<evidence type="ECO:0000256" key="2">
    <source>
        <dbReference type="ARBA" id="ARBA00022679"/>
    </source>
</evidence>
<comment type="similarity">
    <text evidence="1">Belongs to the GHMP kinase family. GalK subfamily.</text>
</comment>
<dbReference type="EMBL" id="LT629971">
    <property type="protein sequence ID" value="SEH91554.1"/>
    <property type="molecule type" value="Genomic_DNA"/>
</dbReference>
<evidence type="ECO:0000259" key="13">
    <source>
        <dbReference type="Pfam" id="PF10509"/>
    </source>
</evidence>
<keyword evidence="7" id="KW-0460">Magnesium</keyword>
<dbReference type="InterPro" id="IPR020568">
    <property type="entry name" value="Ribosomal_Su5_D2-typ_SF"/>
</dbReference>
<dbReference type="GO" id="GO:0005524">
    <property type="term" value="F:ATP binding"/>
    <property type="evidence" value="ECO:0007669"/>
    <property type="project" value="UniProtKB-UniRule"/>
</dbReference>
<dbReference type="NCBIfam" id="NF001816">
    <property type="entry name" value="PRK00555.1"/>
    <property type="match status" value="1"/>
</dbReference>
<dbReference type="GO" id="GO:0004335">
    <property type="term" value="F:galactokinase activity"/>
    <property type="evidence" value="ECO:0007669"/>
    <property type="project" value="UniProtKB-UniRule"/>
</dbReference>
<keyword evidence="3" id="KW-0479">Metal-binding</keyword>
<evidence type="ECO:0000313" key="15">
    <source>
        <dbReference type="Proteomes" id="UP000182915"/>
    </source>
</evidence>
<dbReference type="PRINTS" id="PR00473">
    <property type="entry name" value="GALCTOKINASE"/>
</dbReference>
<dbReference type="SUPFAM" id="SSF54211">
    <property type="entry name" value="Ribosomal protein S5 domain 2-like"/>
    <property type="match status" value="1"/>
</dbReference>
<accession>A0A1H6LYL7</accession>
<dbReference type="Pfam" id="PF00288">
    <property type="entry name" value="GHMP_kinases_N"/>
    <property type="match status" value="1"/>
</dbReference>
<dbReference type="Proteomes" id="UP000182915">
    <property type="component" value="Chromosome I"/>
</dbReference>
<evidence type="ECO:0000256" key="7">
    <source>
        <dbReference type="ARBA" id="ARBA00022842"/>
    </source>
</evidence>